<dbReference type="InterPro" id="IPR001647">
    <property type="entry name" value="HTH_TetR"/>
</dbReference>
<dbReference type="Pfam" id="PF00440">
    <property type="entry name" value="TetR_N"/>
    <property type="match status" value="1"/>
</dbReference>
<feature type="domain" description="HTH tetR-type" evidence="5">
    <location>
        <begin position="6"/>
        <end position="66"/>
    </location>
</feature>
<evidence type="ECO:0000256" key="2">
    <source>
        <dbReference type="ARBA" id="ARBA00023125"/>
    </source>
</evidence>
<dbReference type="InterPro" id="IPR009057">
    <property type="entry name" value="Homeodomain-like_sf"/>
</dbReference>
<dbReference type="SUPFAM" id="SSF46689">
    <property type="entry name" value="Homeodomain-like"/>
    <property type="match status" value="1"/>
</dbReference>
<dbReference type="OrthoDB" id="9805134at2"/>
<evidence type="ECO:0000256" key="4">
    <source>
        <dbReference type="PROSITE-ProRule" id="PRU00335"/>
    </source>
</evidence>
<dbReference type="Gene3D" id="1.10.357.10">
    <property type="entry name" value="Tetracycline Repressor, domain 2"/>
    <property type="match status" value="1"/>
</dbReference>
<dbReference type="AlphaFoldDB" id="A0A0B6EZF6"/>
<dbReference type="InterPro" id="IPR036271">
    <property type="entry name" value="Tet_transcr_reg_TetR-rel_C_sf"/>
</dbReference>
<dbReference type="SUPFAM" id="SSF48498">
    <property type="entry name" value="Tetracyclin repressor-like, C-terminal domain"/>
    <property type="match status" value="1"/>
</dbReference>
<protein>
    <submittedName>
        <fullName evidence="6">Transcriptional regulator, TetR family</fullName>
    </submittedName>
</protein>
<dbReference type="PANTHER" id="PTHR47506">
    <property type="entry name" value="TRANSCRIPTIONAL REGULATORY PROTEIN"/>
    <property type="match status" value="1"/>
</dbReference>
<dbReference type="Pfam" id="PF16925">
    <property type="entry name" value="TetR_C_13"/>
    <property type="match status" value="1"/>
</dbReference>
<dbReference type="RefSeq" id="WP_042529878.1">
    <property type="nucleotide sequence ID" value="NZ_CP010827.1"/>
</dbReference>
<keyword evidence="1" id="KW-0805">Transcription regulation</keyword>
<dbReference type="STRING" id="161899.CSING_04015"/>
<dbReference type="PRINTS" id="PR00455">
    <property type="entry name" value="HTHTETR"/>
</dbReference>
<evidence type="ECO:0000313" key="7">
    <source>
        <dbReference type="Proteomes" id="UP000031890"/>
    </source>
</evidence>
<dbReference type="InterPro" id="IPR011075">
    <property type="entry name" value="TetR_C"/>
</dbReference>
<reference evidence="6 7" key="1">
    <citation type="journal article" date="2015" name="Genome Announc.">
        <title>Complete Genome Sequence and Annotation of Corynebacterium singulare DSM 44357, Isolated from a Human Semen Specimen.</title>
        <authorList>
            <person name="Merten M."/>
            <person name="Brinkrolf K."/>
            <person name="Albersmeier A."/>
            <person name="Kutter Y."/>
            <person name="Ruckert C."/>
            <person name="Tauch A."/>
        </authorList>
    </citation>
    <scope>NUCLEOTIDE SEQUENCE [LARGE SCALE GENOMIC DNA]</scope>
    <source>
        <strain evidence="6">IBS B52218</strain>
    </source>
</reference>
<name>A0A0B6EZF6_9CORY</name>
<dbReference type="Proteomes" id="UP000031890">
    <property type="component" value="Chromosome"/>
</dbReference>
<evidence type="ECO:0000256" key="1">
    <source>
        <dbReference type="ARBA" id="ARBA00023015"/>
    </source>
</evidence>
<dbReference type="GO" id="GO:0003677">
    <property type="term" value="F:DNA binding"/>
    <property type="evidence" value="ECO:0007669"/>
    <property type="project" value="UniProtKB-UniRule"/>
</dbReference>
<dbReference type="Gene3D" id="1.10.10.60">
    <property type="entry name" value="Homeodomain-like"/>
    <property type="match status" value="1"/>
</dbReference>
<proteinExistence type="predicted"/>
<dbReference type="EMBL" id="CP010827">
    <property type="protein sequence ID" value="AJI78349.1"/>
    <property type="molecule type" value="Genomic_DNA"/>
</dbReference>
<evidence type="ECO:0000256" key="3">
    <source>
        <dbReference type="ARBA" id="ARBA00023163"/>
    </source>
</evidence>
<sequence length="200" mass="21555">MGRPRTFDEATVLDAAAAQFRVRGFADTSTEQLCAAAGVRRSSLYNAFDSKDELFVRALERYVEVTGESQEAVLADAELDGFARVSGVLNLMIAEEYEASTEGHAAGCMVVTTRMTPDRGSQDPRVARILDRALGRQLAMLEHAVRAGRFDGSLRPDLDARDTALLVVTLISGIRVMAQAGSAPEELRRIVALGLSALTP</sequence>
<organism evidence="6 7">
    <name type="scientific">Corynebacterium singulare</name>
    <dbReference type="NCBI Taxonomy" id="161899"/>
    <lineage>
        <taxon>Bacteria</taxon>
        <taxon>Bacillati</taxon>
        <taxon>Actinomycetota</taxon>
        <taxon>Actinomycetes</taxon>
        <taxon>Mycobacteriales</taxon>
        <taxon>Corynebacteriaceae</taxon>
        <taxon>Corynebacterium</taxon>
    </lineage>
</organism>
<dbReference type="PANTHER" id="PTHR47506:SF1">
    <property type="entry name" value="HTH-TYPE TRANSCRIPTIONAL REGULATOR YJDC"/>
    <property type="match status" value="1"/>
</dbReference>
<dbReference type="HOGENOM" id="CLU_069356_28_0_11"/>
<dbReference type="PROSITE" id="PS50977">
    <property type="entry name" value="HTH_TETR_2"/>
    <property type="match status" value="1"/>
</dbReference>
<dbReference type="KEGG" id="csx:CSING_04015"/>
<accession>A0A0B6EZF6</accession>
<keyword evidence="2 4" id="KW-0238">DNA-binding</keyword>
<evidence type="ECO:0000259" key="5">
    <source>
        <dbReference type="PROSITE" id="PS50977"/>
    </source>
</evidence>
<evidence type="ECO:0000313" key="6">
    <source>
        <dbReference type="EMBL" id="AJI78349.1"/>
    </source>
</evidence>
<feature type="DNA-binding region" description="H-T-H motif" evidence="4">
    <location>
        <begin position="29"/>
        <end position="48"/>
    </location>
</feature>
<keyword evidence="3" id="KW-0804">Transcription</keyword>
<gene>
    <name evidence="6" type="ORF">CSING_04015</name>
</gene>